<dbReference type="OrthoDB" id="9794197at2"/>
<organism evidence="4 5">
    <name type="scientific">Intestinibaculum porci</name>
    <dbReference type="NCBI Taxonomy" id="2487118"/>
    <lineage>
        <taxon>Bacteria</taxon>
        <taxon>Bacillati</taxon>
        <taxon>Bacillota</taxon>
        <taxon>Erysipelotrichia</taxon>
        <taxon>Erysipelotrichales</taxon>
        <taxon>Erysipelotrichaceae</taxon>
        <taxon>Intestinibaculum</taxon>
    </lineage>
</organism>
<dbReference type="PROSITE" id="PS51186">
    <property type="entry name" value="GNAT"/>
    <property type="match status" value="1"/>
</dbReference>
<keyword evidence="1 4" id="KW-0808">Transferase</keyword>
<proteinExistence type="predicted"/>
<evidence type="ECO:0000256" key="2">
    <source>
        <dbReference type="ARBA" id="ARBA00023315"/>
    </source>
</evidence>
<dbReference type="PANTHER" id="PTHR43800:SF1">
    <property type="entry name" value="PEPTIDYL-LYSINE N-ACETYLTRANSFERASE YJAB"/>
    <property type="match status" value="1"/>
</dbReference>
<sequence>MIRAVKENDLSAVMQIWLDINIKAHSFISKHYWMDNYDMVKKILPQAEIYVYENNGTKEIEGFIGLTDNYIAGLFVKEDMQSKGIGKQLLNYAKGIKSNMYLSVYNKNIRAIQFYQREQFVVQSENTDDNTNEKELVLAWSR</sequence>
<keyword evidence="2" id="KW-0012">Acyltransferase</keyword>
<protein>
    <submittedName>
        <fullName evidence="4">Acetyltransferase</fullName>
    </submittedName>
</protein>
<evidence type="ECO:0000256" key="1">
    <source>
        <dbReference type="ARBA" id="ARBA00022679"/>
    </source>
</evidence>
<reference evidence="4 5" key="1">
    <citation type="submission" date="2018-11" db="EMBL/GenBank/DDBJ databases">
        <title>Novel Erysipelotrichaceae bacterium isolated from small intestine of a swine.</title>
        <authorList>
            <person name="Kim J.S."/>
            <person name="Choe H."/>
            <person name="Lee Y.R."/>
            <person name="Kim K.M."/>
            <person name="Park D.S."/>
        </authorList>
    </citation>
    <scope>NUCLEOTIDE SEQUENCE [LARGE SCALE GENOMIC DNA]</scope>
    <source>
        <strain evidence="4 5">SG0102</strain>
    </source>
</reference>
<dbReference type="InParanoid" id="A0A3G9JTG8"/>
<accession>A0A3G9JTG8</accession>
<dbReference type="InterPro" id="IPR000182">
    <property type="entry name" value="GNAT_dom"/>
</dbReference>
<dbReference type="KEGG" id="ebm:SG0102_14130"/>
<dbReference type="Pfam" id="PF13508">
    <property type="entry name" value="Acetyltransf_7"/>
    <property type="match status" value="1"/>
</dbReference>
<dbReference type="SUPFAM" id="SSF55729">
    <property type="entry name" value="Acyl-CoA N-acyltransferases (Nat)"/>
    <property type="match status" value="1"/>
</dbReference>
<name>A0A3G9JTG8_9FIRM</name>
<dbReference type="Gene3D" id="3.40.630.30">
    <property type="match status" value="1"/>
</dbReference>
<dbReference type="PANTHER" id="PTHR43800">
    <property type="entry name" value="PEPTIDYL-LYSINE N-ACETYLTRANSFERASE YJAB"/>
    <property type="match status" value="1"/>
</dbReference>
<dbReference type="GO" id="GO:0016747">
    <property type="term" value="F:acyltransferase activity, transferring groups other than amino-acyl groups"/>
    <property type="evidence" value="ECO:0007669"/>
    <property type="project" value="InterPro"/>
</dbReference>
<evidence type="ECO:0000313" key="5">
    <source>
        <dbReference type="Proteomes" id="UP000268059"/>
    </source>
</evidence>
<gene>
    <name evidence="4" type="primary">wecD</name>
    <name evidence="4" type="ORF">SG0102_14130</name>
</gene>
<dbReference type="RefSeq" id="WP_125119338.1">
    <property type="nucleotide sequence ID" value="NZ_AP019309.1"/>
</dbReference>
<evidence type="ECO:0000313" key="4">
    <source>
        <dbReference type="EMBL" id="BBH26479.1"/>
    </source>
</evidence>
<evidence type="ECO:0000259" key="3">
    <source>
        <dbReference type="PROSITE" id="PS51186"/>
    </source>
</evidence>
<dbReference type="AlphaFoldDB" id="A0A3G9JTG8"/>
<dbReference type="Proteomes" id="UP000268059">
    <property type="component" value="Chromosome"/>
</dbReference>
<dbReference type="EMBL" id="AP019309">
    <property type="protein sequence ID" value="BBH26479.1"/>
    <property type="molecule type" value="Genomic_DNA"/>
</dbReference>
<feature type="domain" description="N-acetyltransferase" evidence="3">
    <location>
        <begin position="1"/>
        <end position="142"/>
    </location>
</feature>
<dbReference type="CDD" id="cd04301">
    <property type="entry name" value="NAT_SF"/>
    <property type="match status" value="1"/>
</dbReference>
<keyword evidence="5" id="KW-1185">Reference proteome</keyword>
<dbReference type="InterPro" id="IPR016181">
    <property type="entry name" value="Acyl_CoA_acyltransferase"/>
</dbReference>